<sequence>MFLLQKRPCLVEKFYRLRQHSDGAFRLCILGSWNFPLSPKSLYYPPFLAPPFSWVWAFAVLILIGFPFLRFCHDRRAHTLPLCSVLQDRPGGVGTCDLHENREPEK</sequence>
<dbReference type="Proteomes" id="UP000694892">
    <property type="component" value="Unassembled WGS sequence"/>
</dbReference>
<gene>
    <name evidence="2" type="ORF">XELAEV_18003361mg</name>
</gene>
<keyword evidence="1" id="KW-0812">Transmembrane</keyword>
<proteinExistence type="predicted"/>
<name>A0A974BNE5_XENLA</name>
<reference evidence="2" key="1">
    <citation type="submission" date="2016-05" db="EMBL/GenBank/DDBJ databases">
        <title>WGS assembly of Xenopus laevis.</title>
        <authorList>
            <person name="Session A."/>
            <person name="Uno Y."/>
            <person name="Kwon T."/>
            <person name="Chapman J."/>
            <person name="Toyoda A."/>
            <person name="Takahashi S."/>
            <person name="Fukui A."/>
            <person name="Hikosaka A."/>
            <person name="Putnam N."/>
            <person name="Stites J."/>
            <person name="Van Heeringen S."/>
            <person name="Quigley I."/>
            <person name="Heinz S."/>
            <person name="Hellsten U."/>
            <person name="Lyons J."/>
            <person name="Suzuki A."/>
            <person name="Kondo M."/>
            <person name="Ogino H."/>
            <person name="Ochi H."/>
            <person name="Bogdanovic O."/>
            <person name="Lister R."/>
            <person name="Georgiou G."/>
            <person name="Paranjpe S."/>
            <person name="Van Kruijsbergen I."/>
            <person name="Mozaffari S."/>
            <person name="Shu S."/>
            <person name="Schmutz J."/>
            <person name="Jenkins J."/>
            <person name="Grimwood J."/>
            <person name="Carlson J."/>
            <person name="Mitros T."/>
            <person name="Simakov O."/>
            <person name="Heald R."/>
            <person name="Miller K."/>
            <person name="Haudenschild C."/>
            <person name="Kuroki Y."/>
            <person name="Tanaka T."/>
            <person name="Michiue T."/>
            <person name="Watanabe M."/>
            <person name="Kinoshita T."/>
            <person name="Ohta Y."/>
            <person name="Mawaribuchi S."/>
            <person name="Suzuki Y."/>
            <person name="Haramoto Y."/>
            <person name="Yamamoto T."/>
            <person name="Takagi C."/>
            <person name="Kitzman J."/>
            <person name="Shendure J."/>
            <person name="Nakayama T."/>
            <person name="Izutsu Y."/>
            <person name="Robert J."/>
            <person name="Dichmann D."/>
            <person name="Flajnik M."/>
            <person name="Houston D."/>
            <person name="Marcotte E."/>
            <person name="Wallingford J."/>
            <person name="Ito Y."/>
            <person name="Asashima M."/>
            <person name="Ueno N."/>
            <person name="Matsuda Y."/>
            <person name="Jan Veenstra G."/>
            <person name="Fujiyama A."/>
            <person name="Harland R."/>
            <person name="Taira M."/>
            <person name="Rokhsar D.S."/>
        </authorList>
    </citation>
    <scope>NUCLEOTIDE SEQUENCE</scope>
    <source>
        <strain evidence="2">J</strain>
        <tissue evidence="2">Blood</tissue>
    </source>
</reference>
<organism evidence="2">
    <name type="scientific">Xenopus laevis</name>
    <name type="common">African clawed frog</name>
    <dbReference type="NCBI Taxonomy" id="8355"/>
    <lineage>
        <taxon>Eukaryota</taxon>
        <taxon>Metazoa</taxon>
        <taxon>Chordata</taxon>
        <taxon>Craniata</taxon>
        <taxon>Vertebrata</taxon>
        <taxon>Euteleostomi</taxon>
        <taxon>Amphibia</taxon>
        <taxon>Batrachia</taxon>
        <taxon>Anura</taxon>
        <taxon>Pipoidea</taxon>
        <taxon>Pipidae</taxon>
        <taxon>Xenopodinae</taxon>
        <taxon>Xenopus</taxon>
        <taxon>Xenopus</taxon>
    </lineage>
</organism>
<dbReference type="EMBL" id="KV508059">
    <property type="protein sequence ID" value="OCT55274.1"/>
    <property type="molecule type" value="Genomic_DNA"/>
</dbReference>
<keyword evidence="1" id="KW-0472">Membrane</keyword>
<dbReference type="AlphaFoldDB" id="A0A974BNE5"/>
<evidence type="ECO:0000313" key="2">
    <source>
        <dbReference type="EMBL" id="OCT55274.1"/>
    </source>
</evidence>
<feature type="transmembrane region" description="Helical" evidence="1">
    <location>
        <begin position="47"/>
        <end position="69"/>
    </location>
</feature>
<protein>
    <submittedName>
        <fullName evidence="2">Uncharacterized protein</fullName>
    </submittedName>
</protein>
<evidence type="ECO:0000256" key="1">
    <source>
        <dbReference type="SAM" id="Phobius"/>
    </source>
</evidence>
<accession>A0A974BNE5</accession>
<keyword evidence="1" id="KW-1133">Transmembrane helix</keyword>